<reference evidence="2" key="1">
    <citation type="submission" date="2017-05" db="UniProtKB">
        <authorList>
            <consortium name="EnsemblMetazoa"/>
        </authorList>
    </citation>
    <scope>IDENTIFICATION</scope>
</reference>
<dbReference type="SUPFAM" id="SSF54928">
    <property type="entry name" value="RNA-binding domain, RBD"/>
    <property type="match status" value="1"/>
</dbReference>
<protein>
    <submittedName>
        <fullName evidence="2">Uncharacterized protein</fullName>
    </submittedName>
</protein>
<feature type="compositionally biased region" description="Gly residues" evidence="1">
    <location>
        <begin position="80"/>
        <end position="90"/>
    </location>
</feature>
<dbReference type="InterPro" id="IPR035979">
    <property type="entry name" value="RBD_domain_sf"/>
</dbReference>
<dbReference type="InParanoid" id="A0A1X7TF14"/>
<dbReference type="AlphaFoldDB" id="A0A1X7TF14"/>
<evidence type="ECO:0000313" key="2">
    <source>
        <dbReference type="EnsemblMetazoa" id="Aqu2.1.13223_001"/>
    </source>
</evidence>
<dbReference type="Gene3D" id="3.30.70.330">
    <property type="match status" value="1"/>
</dbReference>
<evidence type="ECO:0000256" key="1">
    <source>
        <dbReference type="SAM" id="MobiDB-lite"/>
    </source>
</evidence>
<feature type="region of interest" description="Disordered" evidence="1">
    <location>
        <begin position="49"/>
        <end position="112"/>
    </location>
</feature>
<organism evidence="2">
    <name type="scientific">Amphimedon queenslandica</name>
    <name type="common">Sponge</name>
    <dbReference type="NCBI Taxonomy" id="400682"/>
    <lineage>
        <taxon>Eukaryota</taxon>
        <taxon>Metazoa</taxon>
        <taxon>Porifera</taxon>
        <taxon>Demospongiae</taxon>
        <taxon>Heteroscleromorpha</taxon>
        <taxon>Haplosclerida</taxon>
        <taxon>Niphatidae</taxon>
        <taxon>Amphimedon</taxon>
    </lineage>
</organism>
<name>A0A1X7TF14_AMPQE</name>
<dbReference type="InterPro" id="IPR012677">
    <property type="entry name" value="Nucleotide-bd_a/b_plait_sf"/>
</dbReference>
<sequence length="112" mass="11676">METEESASACLELNRRDVDGRHIRVDLVTPTKDTHCSVFVGNAQWQQGGGGVGGMGPMGQQQQYMMGPGGPIQMDRAQGIGSGLPQGMGIGSRKAGNGCGSLWVPRNSVSTS</sequence>
<dbReference type="EnsemblMetazoa" id="Aqu2.1.13223_001">
    <property type="protein sequence ID" value="Aqu2.1.13223_001"/>
    <property type="gene ID" value="Aqu2.1.13223"/>
</dbReference>
<feature type="compositionally biased region" description="Low complexity" evidence="1">
    <location>
        <begin position="58"/>
        <end position="74"/>
    </location>
</feature>
<accession>A0A1X7TF14</accession>
<proteinExistence type="predicted"/>
<dbReference type="GO" id="GO:0003676">
    <property type="term" value="F:nucleic acid binding"/>
    <property type="evidence" value="ECO:0007669"/>
    <property type="project" value="InterPro"/>
</dbReference>